<keyword evidence="2" id="KW-1185">Reference proteome</keyword>
<accession>A0ABM9NSZ9</accession>
<organism evidence="1 2">
    <name type="scientific">Tenacibaculum platacis</name>
    <dbReference type="NCBI Taxonomy" id="3137852"/>
    <lineage>
        <taxon>Bacteria</taxon>
        <taxon>Pseudomonadati</taxon>
        <taxon>Bacteroidota</taxon>
        <taxon>Flavobacteriia</taxon>
        <taxon>Flavobacteriales</taxon>
        <taxon>Flavobacteriaceae</taxon>
        <taxon>Tenacibaculum</taxon>
    </lineage>
</organism>
<gene>
    <name evidence="1" type="ORF">T190607A01A_10595</name>
</gene>
<comment type="caution">
    <text evidence="1">The sequence shown here is derived from an EMBL/GenBank/DDBJ whole genome shotgun (WGS) entry which is preliminary data.</text>
</comment>
<sequence length="130" mass="15815">MGRWLEVVDKEFNTVKELAPNLLIHLSQYWPKDMKTRFPILTNLNLHSSDWIEENQNFKDNELIQLKDELELYLKVLNFEAFVQDFDTNRIIENFRNEDYTFKDYKEDLGSFVSLFEECIQNNFEVKFYL</sequence>
<name>A0ABM9NSZ9_9FLAO</name>
<dbReference type="Proteomes" id="UP001497416">
    <property type="component" value="Unassembled WGS sequence"/>
</dbReference>
<evidence type="ECO:0000313" key="2">
    <source>
        <dbReference type="Proteomes" id="UP001497416"/>
    </source>
</evidence>
<reference evidence="1 2" key="1">
    <citation type="submission" date="2024-05" db="EMBL/GenBank/DDBJ databases">
        <authorList>
            <person name="Duchaud E."/>
        </authorList>
    </citation>
    <scope>NUCLEOTIDE SEQUENCE [LARGE SCALE GENOMIC DNA]</scope>
    <source>
        <strain evidence="1">Ena-SAMPLE-TAB-13-05-2024-13:56:06:370-140302</strain>
    </source>
</reference>
<evidence type="ECO:0000313" key="1">
    <source>
        <dbReference type="EMBL" id="CAL2077832.1"/>
    </source>
</evidence>
<dbReference type="EMBL" id="CAXIXY010000003">
    <property type="protein sequence ID" value="CAL2077832.1"/>
    <property type="molecule type" value="Genomic_DNA"/>
</dbReference>
<dbReference type="RefSeq" id="WP_348710217.1">
    <property type="nucleotide sequence ID" value="NZ_CAXIXY010000003.1"/>
</dbReference>
<protein>
    <submittedName>
        <fullName evidence="1">Uncharacterized protein</fullName>
    </submittedName>
</protein>
<proteinExistence type="predicted"/>